<feature type="region of interest" description="Disordered" evidence="1">
    <location>
        <begin position="58"/>
        <end position="88"/>
    </location>
</feature>
<reference evidence="2" key="1">
    <citation type="submission" date="2023-07" db="EMBL/GenBank/DDBJ databases">
        <authorList>
            <consortium name="AG Swart"/>
            <person name="Singh M."/>
            <person name="Singh A."/>
            <person name="Seah K."/>
            <person name="Emmerich C."/>
        </authorList>
    </citation>
    <scope>NUCLEOTIDE SEQUENCE</scope>
    <source>
        <strain evidence="2">DP1</strain>
    </source>
</reference>
<accession>A0AAD1XJD7</accession>
<dbReference type="PANTHER" id="PTHR46069">
    <property type="entry name" value="TUBULIN TYROSINE LIGASE"/>
    <property type="match status" value="1"/>
</dbReference>
<dbReference type="PANTHER" id="PTHR46069:SF1">
    <property type="entry name" value="CHROMOSOME UNDETERMINED SCAFFOLD_125, WHOLE GENOME SHOTGUN SEQUENCE"/>
    <property type="match status" value="1"/>
</dbReference>
<proteinExistence type="predicted"/>
<evidence type="ECO:0000313" key="3">
    <source>
        <dbReference type="Proteomes" id="UP001295684"/>
    </source>
</evidence>
<organism evidence="2 3">
    <name type="scientific">Euplotes crassus</name>
    <dbReference type="NCBI Taxonomy" id="5936"/>
    <lineage>
        <taxon>Eukaryota</taxon>
        <taxon>Sar</taxon>
        <taxon>Alveolata</taxon>
        <taxon>Ciliophora</taxon>
        <taxon>Intramacronucleata</taxon>
        <taxon>Spirotrichea</taxon>
        <taxon>Hypotrichia</taxon>
        <taxon>Euplotida</taxon>
        <taxon>Euplotidae</taxon>
        <taxon>Moneuplotes</taxon>
    </lineage>
</organism>
<name>A0AAD1XJD7_EUPCR</name>
<gene>
    <name evidence="2" type="ORF">ECRASSUSDP1_LOCUS15175</name>
</gene>
<dbReference type="AlphaFoldDB" id="A0AAD1XJD7"/>
<evidence type="ECO:0000313" key="2">
    <source>
        <dbReference type="EMBL" id="CAI2373826.1"/>
    </source>
</evidence>
<sequence>MLNITNLIFVNKTQEKREEQQLLLLKKAQDFTSAKLGKLNEKRFQTCFSTTKIENQVRRKPSSDHAFQADPKPKPERRHNYHNNSDSVSFYSPYKNIQQIEKESQGSKNAEKLICIGSCSKVLYSKGNSPASVNTIHSGRAAQKNERKKDYCKSQDFSPQTISTLIATQFDVNFKRPHFIVKNSTIDYHNSEERVLIDGKVVSRTPNKSSSFLDGGKNLVHTSSYPKNVNFNQKEALSHKEYKRISPAVRIKNHEEIIKNYQTKFDRINGNNSKNYLHIMPEVKVQEMVKGNINHNRKARISSVFERRKKSKDVSQDYLIVSKKKLSNSPNSHLIAKQEKIYQMRREAAQANAQALQSVALAQHDLMLCSQQVVDENRFTKIDVEWLKNNPSQRKYYLNILNKPSYITGIMVVNVPNRCKSGCICRRTSKKIILNGKNIEEQKIREGLDMMLHTKSKRKDERISTSNTCSKIAFSNIYSKNKYKYIVTPGNNSNLIREAMQQRNWWVEIPNVDSAFNFKWQPVSFRMKFRKLSQKNPITQVVNHFENHRCLTEKSSMFNNLQNHCEFIKKNIFEIAPIQFCC</sequence>
<dbReference type="EMBL" id="CAMPGE010015190">
    <property type="protein sequence ID" value="CAI2373826.1"/>
    <property type="molecule type" value="Genomic_DNA"/>
</dbReference>
<keyword evidence="3" id="KW-1185">Reference proteome</keyword>
<evidence type="ECO:0000256" key="1">
    <source>
        <dbReference type="SAM" id="MobiDB-lite"/>
    </source>
</evidence>
<protein>
    <submittedName>
        <fullName evidence="2">Uncharacterized protein</fullName>
    </submittedName>
</protein>
<dbReference type="Proteomes" id="UP001295684">
    <property type="component" value="Unassembled WGS sequence"/>
</dbReference>
<comment type="caution">
    <text evidence="2">The sequence shown here is derived from an EMBL/GenBank/DDBJ whole genome shotgun (WGS) entry which is preliminary data.</text>
</comment>